<dbReference type="Ensembl" id="ENSSLUT00000056335.1">
    <property type="protein sequence ID" value="ENSSLUP00000054728.1"/>
    <property type="gene ID" value="ENSSLUG00000023654.1"/>
</dbReference>
<dbReference type="AlphaFoldDB" id="A0A8D0DCC5"/>
<dbReference type="PROSITE" id="PS50280">
    <property type="entry name" value="SET"/>
    <property type="match status" value="1"/>
</dbReference>
<evidence type="ECO:0000313" key="2">
    <source>
        <dbReference type="Ensembl" id="ENSSLUP00000054728.1"/>
    </source>
</evidence>
<dbReference type="SUPFAM" id="SSF82199">
    <property type="entry name" value="SET domain"/>
    <property type="match status" value="1"/>
</dbReference>
<dbReference type="Proteomes" id="UP000694568">
    <property type="component" value="Unplaced"/>
</dbReference>
<keyword evidence="3" id="KW-1185">Reference proteome</keyword>
<dbReference type="GO" id="GO:0042799">
    <property type="term" value="F:histone H4K20 methyltransferase activity"/>
    <property type="evidence" value="ECO:0007669"/>
    <property type="project" value="TreeGrafter"/>
</dbReference>
<protein>
    <recommendedName>
        <fullName evidence="1">SET domain-containing protein</fullName>
    </recommendedName>
</protein>
<feature type="domain" description="SET" evidence="1">
    <location>
        <begin position="156"/>
        <end position="287"/>
    </location>
</feature>
<accession>A0A8D0DCC5</accession>
<evidence type="ECO:0000313" key="3">
    <source>
        <dbReference type="Proteomes" id="UP000694568"/>
    </source>
</evidence>
<dbReference type="InterPro" id="IPR051760">
    <property type="entry name" value="KMT5A"/>
</dbReference>
<dbReference type="GO" id="GO:0005634">
    <property type="term" value="C:nucleus"/>
    <property type="evidence" value="ECO:0007669"/>
    <property type="project" value="TreeGrafter"/>
</dbReference>
<dbReference type="Gene3D" id="2.170.270.10">
    <property type="entry name" value="SET domain"/>
    <property type="match status" value="1"/>
</dbReference>
<dbReference type="InterPro" id="IPR001214">
    <property type="entry name" value="SET_dom"/>
</dbReference>
<proteinExistence type="predicted"/>
<dbReference type="SMART" id="SM00317">
    <property type="entry name" value="SET"/>
    <property type="match status" value="1"/>
</dbReference>
<dbReference type="PANTHER" id="PTHR46167:SF1">
    <property type="entry name" value="N-LYSINE METHYLTRANSFERASE KMT5A"/>
    <property type="match status" value="1"/>
</dbReference>
<sequence>VLLLIMCQVSGNMFMDVIVISYLQLHFRYKIPSVTSQTARRVFKTATKTCSEQDKAMVAKYLSHSTATADNHYRMLQPDMVCQAKKLIATLAGDSAHFNRRQPSEQRIIAYIDKQGWESNVPNGVKLFNEWKPSGKEDHVMDSQQIQKLVKSQKWKGLHITDIEGKGKGVLATRTFQPGEVICDYHGSIVTAKKGKEIHQETSEEETGYVFFYTNKKGKPMAIDAHSSSCDCHPGKQTFGRMINHLRTFNLRPRLFTLQKDEEEKDVILLIATKAIKVNEELSFDYGVDCRSFGGEGSGISWL</sequence>
<dbReference type="GO" id="GO:0006357">
    <property type="term" value="P:regulation of transcription by RNA polymerase II"/>
    <property type="evidence" value="ECO:0007669"/>
    <property type="project" value="TreeGrafter"/>
</dbReference>
<dbReference type="GeneTree" id="ENSGT01050000245052"/>
<dbReference type="GO" id="GO:0005700">
    <property type="term" value="C:polytene chromosome"/>
    <property type="evidence" value="ECO:0007669"/>
    <property type="project" value="TreeGrafter"/>
</dbReference>
<evidence type="ECO:0000259" key="1">
    <source>
        <dbReference type="PROSITE" id="PS50280"/>
    </source>
</evidence>
<name>A0A8D0DCC5_SANLU</name>
<dbReference type="InterPro" id="IPR046341">
    <property type="entry name" value="SET_dom_sf"/>
</dbReference>
<dbReference type="PANTHER" id="PTHR46167">
    <property type="entry name" value="N-LYSINE METHYLTRANSFERASE KMT5A"/>
    <property type="match status" value="1"/>
</dbReference>
<dbReference type="GO" id="GO:0043516">
    <property type="term" value="P:regulation of DNA damage response, signal transduction by p53 class mediator"/>
    <property type="evidence" value="ECO:0007669"/>
    <property type="project" value="TreeGrafter"/>
</dbReference>
<organism evidence="2 3">
    <name type="scientific">Sander lucioperca</name>
    <name type="common">Pike-perch</name>
    <name type="synonym">Perca lucioperca</name>
    <dbReference type="NCBI Taxonomy" id="283035"/>
    <lineage>
        <taxon>Eukaryota</taxon>
        <taxon>Metazoa</taxon>
        <taxon>Chordata</taxon>
        <taxon>Craniata</taxon>
        <taxon>Vertebrata</taxon>
        <taxon>Euteleostomi</taxon>
        <taxon>Actinopterygii</taxon>
        <taxon>Neopterygii</taxon>
        <taxon>Teleostei</taxon>
        <taxon>Neoteleostei</taxon>
        <taxon>Acanthomorphata</taxon>
        <taxon>Eupercaria</taxon>
        <taxon>Perciformes</taxon>
        <taxon>Percoidei</taxon>
        <taxon>Percidae</taxon>
        <taxon>Luciopercinae</taxon>
        <taxon>Sander</taxon>
    </lineage>
</organism>
<reference evidence="2" key="2">
    <citation type="submission" date="2025-09" db="UniProtKB">
        <authorList>
            <consortium name="Ensembl"/>
        </authorList>
    </citation>
    <scope>IDENTIFICATION</scope>
</reference>
<dbReference type="Pfam" id="PF00856">
    <property type="entry name" value="SET"/>
    <property type="match status" value="1"/>
</dbReference>
<reference evidence="2" key="1">
    <citation type="submission" date="2025-08" db="UniProtKB">
        <authorList>
            <consortium name="Ensembl"/>
        </authorList>
    </citation>
    <scope>IDENTIFICATION</scope>
</reference>